<keyword evidence="1" id="KW-0732">Signal</keyword>
<proteinExistence type="predicted"/>
<feature type="chain" id="PRO_5046390899" evidence="1">
    <location>
        <begin position="25"/>
        <end position="199"/>
    </location>
</feature>
<name>A0ABT7S921_9CELL</name>
<dbReference type="Proteomes" id="UP001321453">
    <property type="component" value="Unassembled WGS sequence"/>
</dbReference>
<reference evidence="2 3" key="1">
    <citation type="submission" date="2023-06" db="EMBL/GenBank/DDBJ databases">
        <title>Cellulomonas sp. MW9 Whole genome sequence.</title>
        <authorList>
            <person name="Park S."/>
        </authorList>
    </citation>
    <scope>NUCLEOTIDE SEQUENCE [LARGE SCALE GENOMIC DNA]</scope>
    <source>
        <strain evidence="2 3">MW9</strain>
    </source>
</reference>
<dbReference type="EMBL" id="JAUCGR010000003">
    <property type="protein sequence ID" value="MDM7832123.1"/>
    <property type="molecule type" value="Genomic_DNA"/>
</dbReference>
<protein>
    <submittedName>
        <fullName evidence="2">Uncharacterized protein</fullName>
    </submittedName>
</protein>
<evidence type="ECO:0000313" key="2">
    <source>
        <dbReference type="EMBL" id="MDM7832123.1"/>
    </source>
</evidence>
<organism evidence="2 3">
    <name type="scientific">Cellulomonas edaphi</name>
    <dbReference type="NCBI Taxonomy" id="3053468"/>
    <lineage>
        <taxon>Bacteria</taxon>
        <taxon>Bacillati</taxon>
        <taxon>Actinomycetota</taxon>
        <taxon>Actinomycetes</taxon>
        <taxon>Micrococcales</taxon>
        <taxon>Cellulomonadaceae</taxon>
        <taxon>Cellulomonas</taxon>
    </lineage>
</organism>
<evidence type="ECO:0000313" key="3">
    <source>
        <dbReference type="Proteomes" id="UP001321453"/>
    </source>
</evidence>
<accession>A0ABT7S921</accession>
<gene>
    <name evidence="2" type="ORF">QRT05_12325</name>
</gene>
<keyword evidence="3" id="KW-1185">Reference proteome</keyword>
<feature type="signal peptide" evidence="1">
    <location>
        <begin position="1"/>
        <end position="24"/>
    </location>
</feature>
<dbReference type="RefSeq" id="WP_289447569.1">
    <property type="nucleotide sequence ID" value="NZ_JAUCGR010000003.1"/>
</dbReference>
<dbReference type="PROSITE" id="PS51257">
    <property type="entry name" value="PROKAR_LIPOPROTEIN"/>
    <property type="match status" value="1"/>
</dbReference>
<sequence>MRHAGRRRALPTLLPVLGLGAVLATGGCGDQDGAASAAPTARVAAAADCLAPQVLAALHLTPAPGTAASVPPSAKAHADVPAQGSVPDGFVATGALECTPGGPLVDSAGTWSSVKARRLDGDTTALLAALGSRAATADAGSCSAEPMDLWLVDALGRAVRVVVPAGRCERVRTALDGLNLTDATSYPVALLVASPAPSP</sequence>
<comment type="caution">
    <text evidence="2">The sequence shown here is derived from an EMBL/GenBank/DDBJ whole genome shotgun (WGS) entry which is preliminary data.</text>
</comment>
<evidence type="ECO:0000256" key="1">
    <source>
        <dbReference type="SAM" id="SignalP"/>
    </source>
</evidence>